<evidence type="ECO:0000313" key="4">
    <source>
        <dbReference type="EMBL" id="KAL0064210.1"/>
    </source>
</evidence>
<dbReference type="InterPro" id="IPR006600">
    <property type="entry name" value="HTH_CenpB_DNA-bd_dom"/>
</dbReference>
<keyword evidence="1" id="KW-0238">DNA-binding</keyword>
<dbReference type="Pfam" id="PF03221">
    <property type="entry name" value="HTH_Tnp_Tc5"/>
    <property type="match status" value="1"/>
</dbReference>
<dbReference type="InterPro" id="IPR009057">
    <property type="entry name" value="Homeodomain-like_sf"/>
</dbReference>
<protein>
    <recommendedName>
        <fullName evidence="3">HTH CENPB-type domain-containing protein</fullName>
    </recommendedName>
</protein>
<comment type="caution">
    <text evidence="4">The sequence shown here is derived from an EMBL/GenBank/DDBJ whole genome shotgun (WGS) entry which is preliminary data.</text>
</comment>
<proteinExistence type="predicted"/>
<sequence length="181" mass="20498">MPMAGLVTEKTHKLRKNQKPPAHHKPSKSHKSSSKTPKTTAKPLTETKQDLTLSDWLKVFAYAEANPAIRQIDIVRYFVVRPAGALVFTQSALSKKLKQKDEMKARATSTPNALSAKRARVVTRPDVERALVLWQEKMESKNESVTGAMLAEKRKRFEDLFDVPERERLTGTGWMTSFKHA</sequence>
<accession>A0ABR2ZSB4</accession>
<dbReference type="PROSITE" id="PS51253">
    <property type="entry name" value="HTH_CENPB"/>
    <property type="match status" value="1"/>
</dbReference>
<name>A0ABR2ZSB4_9AGAR</name>
<evidence type="ECO:0000256" key="2">
    <source>
        <dbReference type="SAM" id="MobiDB-lite"/>
    </source>
</evidence>
<feature type="compositionally biased region" description="Basic residues" evidence="2">
    <location>
        <begin position="12"/>
        <end position="33"/>
    </location>
</feature>
<reference evidence="4 5" key="1">
    <citation type="submission" date="2024-05" db="EMBL/GenBank/DDBJ databases">
        <title>A draft genome resource for the thread blight pathogen Marasmius tenuissimus strain MS-2.</title>
        <authorList>
            <person name="Yulfo-Soto G.E."/>
            <person name="Baruah I.K."/>
            <person name="Amoako-Attah I."/>
            <person name="Bukari Y."/>
            <person name="Meinhardt L.W."/>
            <person name="Bailey B.A."/>
            <person name="Cohen S.P."/>
        </authorList>
    </citation>
    <scope>NUCLEOTIDE SEQUENCE [LARGE SCALE GENOMIC DNA]</scope>
    <source>
        <strain evidence="4 5">MS-2</strain>
    </source>
</reference>
<feature type="non-terminal residue" evidence="4">
    <location>
        <position position="181"/>
    </location>
</feature>
<gene>
    <name evidence="4" type="ORF">AAF712_008790</name>
</gene>
<dbReference type="Proteomes" id="UP001437256">
    <property type="component" value="Unassembled WGS sequence"/>
</dbReference>
<feature type="domain" description="HTH CENPB-type" evidence="3">
    <location>
        <begin position="115"/>
        <end position="181"/>
    </location>
</feature>
<organism evidence="4 5">
    <name type="scientific">Marasmius tenuissimus</name>
    <dbReference type="NCBI Taxonomy" id="585030"/>
    <lineage>
        <taxon>Eukaryota</taxon>
        <taxon>Fungi</taxon>
        <taxon>Dikarya</taxon>
        <taxon>Basidiomycota</taxon>
        <taxon>Agaricomycotina</taxon>
        <taxon>Agaricomycetes</taxon>
        <taxon>Agaricomycetidae</taxon>
        <taxon>Agaricales</taxon>
        <taxon>Marasmiineae</taxon>
        <taxon>Marasmiaceae</taxon>
        <taxon>Marasmius</taxon>
    </lineage>
</organism>
<keyword evidence="5" id="KW-1185">Reference proteome</keyword>
<feature type="compositionally biased region" description="Low complexity" evidence="2">
    <location>
        <begin position="34"/>
        <end position="43"/>
    </location>
</feature>
<dbReference type="EMBL" id="JBBXMP010000065">
    <property type="protein sequence ID" value="KAL0064210.1"/>
    <property type="molecule type" value="Genomic_DNA"/>
</dbReference>
<evidence type="ECO:0000259" key="3">
    <source>
        <dbReference type="PROSITE" id="PS51253"/>
    </source>
</evidence>
<feature type="region of interest" description="Disordered" evidence="2">
    <location>
        <begin position="1"/>
        <end position="46"/>
    </location>
</feature>
<dbReference type="Gene3D" id="1.10.10.60">
    <property type="entry name" value="Homeodomain-like"/>
    <property type="match status" value="1"/>
</dbReference>
<dbReference type="SUPFAM" id="SSF46689">
    <property type="entry name" value="Homeodomain-like"/>
    <property type="match status" value="1"/>
</dbReference>
<evidence type="ECO:0000313" key="5">
    <source>
        <dbReference type="Proteomes" id="UP001437256"/>
    </source>
</evidence>
<evidence type="ECO:0000256" key="1">
    <source>
        <dbReference type="ARBA" id="ARBA00023125"/>
    </source>
</evidence>